<proteinExistence type="predicted"/>
<organism evidence="1 2">
    <name type="scientific">Candidatus Erysipelatoclostridium merdavium</name>
    <dbReference type="NCBI Taxonomy" id="2838566"/>
    <lineage>
        <taxon>Bacteria</taxon>
        <taxon>Bacillati</taxon>
        <taxon>Bacillota</taxon>
        <taxon>Erysipelotrichia</taxon>
        <taxon>Erysipelotrichales</taxon>
        <taxon>Erysipelotrichales incertae sedis</taxon>
    </lineage>
</organism>
<dbReference type="Proteomes" id="UP000886724">
    <property type="component" value="Unassembled WGS sequence"/>
</dbReference>
<accession>A0A9D2BM34</accession>
<evidence type="ECO:0000313" key="1">
    <source>
        <dbReference type="EMBL" id="HIX81760.1"/>
    </source>
</evidence>
<dbReference type="EMBL" id="DXET01000159">
    <property type="protein sequence ID" value="HIX81760.1"/>
    <property type="molecule type" value="Genomic_DNA"/>
</dbReference>
<evidence type="ECO:0008006" key="3">
    <source>
        <dbReference type="Google" id="ProtNLM"/>
    </source>
</evidence>
<comment type="caution">
    <text evidence="1">The sequence shown here is derived from an EMBL/GenBank/DDBJ whole genome shotgun (WGS) entry which is preliminary data.</text>
</comment>
<protein>
    <recommendedName>
        <fullName evidence="3">pEK499-p136 HEPN domain-containing protein</fullName>
    </recommendedName>
</protein>
<dbReference type="AlphaFoldDB" id="A0A9D2BM34"/>
<reference evidence="1" key="2">
    <citation type="submission" date="2021-04" db="EMBL/GenBank/DDBJ databases">
        <authorList>
            <person name="Gilroy R."/>
        </authorList>
    </citation>
    <scope>NUCLEOTIDE SEQUENCE</scope>
    <source>
        <strain evidence="1">ChiGjej1B1-14440</strain>
    </source>
</reference>
<evidence type="ECO:0000313" key="2">
    <source>
        <dbReference type="Proteomes" id="UP000886724"/>
    </source>
</evidence>
<name>A0A9D2BM34_9FIRM</name>
<gene>
    <name evidence="1" type="ORF">H9980_07305</name>
</gene>
<sequence>MNISEMKLRQVAPFETNDEKITKLLSFYLHYAPTIESKTASNIDENKLKSNWIKFLENVKFSSFKIYNSNYKLTEEVFIKNKIGNQQTLNRKQISIVCKRKEKNEEDYQCVLRHIRNSIAHNSVYIVHAGNRKYVLFEDYNKNKKITARMLLSQSILSKLKNEIVR</sequence>
<reference evidence="1" key="1">
    <citation type="journal article" date="2021" name="PeerJ">
        <title>Extensive microbial diversity within the chicken gut microbiome revealed by metagenomics and culture.</title>
        <authorList>
            <person name="Gilroy R."/>
            <person name="Ravi A."/>
            <person name="Getino M."/>
            <person name="Pursley I."/>
            <person name="Horton D.L."/>
            <person name="Alikhan N.F."/>
            <person name="Baker D."/>
            <person name="Gharbi K."/>
            <person name="Hall N."/>
            <person name="Watson M."/>
            <person name="Adriaenssens E.M."/>
            <person name="Foster-Nyarko E."/>
            <person name="Jarju S."/>
            <person name="Secka A."/>
            <person name="Antonio M."/>
            <person name="Oren A."/>
            <person name="Chaudhuri R.R."/>
            <person name="La Ragione R."/>
            <person name="Hildebrand F."/>
            <person name="Pallen M.J."/>
        </authorList>
    </citation>
    <scope>NUCLEOTIDE SEQUENCE</scope>
    <source>
        <strain evidence="1">ChiGjej1B1-14440</strain>
    </source>
</reference>